<proteinExistence type="predicted"/>
<dbReference type="Proteomes" id="UP001156882">
    <property type="component" value="Unassembled WGS sequence"/>
</dbReference>
<protein>
    <submittedName>
        <fullName evidence="1">Uncharacterized protein</fullName>
    </submittedName>
</protein>
<dbReference type="EMBL" id="BSPC01000096">
    <property type="protein sequence ID" value="GLS24165.1"/>
    <property type="molecule type" value="Genomic_DNA"/>
</dbReference>
<accession>A0ABQ6CWQ0</accession>
<sequence length="70" mass="7768">MPHHRGQSAISRWRRRPTTTITTITGTTTIIGPIIDPIIGTIGDTTITPHAIITDRTIGRDIIIVTDRWP</sequence>
<gene>
    <name evidence="1" type="ORF">GCM10007874_71860</name>
</gene>
<evidence type="ECO:0000313" key="1">
    <source>
        <dbReference type="EMBL" id="GLS24165.1"/>
    </source>
</evidence>
<evidence type="ECO:0000313" key="2">
    <source>
        <dbReference type="Proteomes" id="UP001156882"/>
    </source>
</evidence>
<keyword evidence="2" id="KW-1185">Reference proteome</keyword>
<reference evidence="2" key="1">
    <citation type="journal article" date="2019" name="Int. J. Syst. Evol. Microbiol.">
        <title>The Global Catalogue of Microorganisms (GCM) 10K type strain sequencing project: providing services to taxonomists for standard genome sequencing and annotation.</title>
        <authorList>
            <consortium name="The Broad Institute Genomics Platform"/>
            <consortium name="The Broad Institute Genome Sequencing Center for Infectious Disease"/>
            <person name="Wu L."/>
            <person name="Ma J."/>
        </authorList>
    </citation>
    <scope>NUCLEOTIDE SEQUENCE [LARGE SCALE GENOMIC DNA]</scope>
    <source>
        <strain evidence="2">NBRC 101365</strain>
    </source>
</reference>
<organism evidence="1 2">
    <name type="scientific">Labrys miyagiensis</name>
    <dbReference type="NCBI Taxonomy" id="346912"/>
    <lineage>
        <taxon>Bacteria</taxon>
        <taxon>Pseudomonadati</taxon>
        <taxon>Pseudomonadota</taxon>
        <taxon>Alphaproteobacteria</taxon>
        <taxon>Hyphomicrobiales</taxon>
        <taxon>Xanthobacteraceae</taxon>
        <taxon>Labrys</taxon>
    </lineage>
</organism>
<comment type="caution">
    <text evidence="1">The sequence shown here is derived from an EMBL/GenBank/DDBJ whole genome shotgun (WGS) entry which is preliminary data.</text>
</comment>
<name>A0ABQ6CWQ0_9HYPH</name>